<dbReference type="PANTHER" id="PTHR33119">
    <property type="entry name" value="IFI3P"/>
    <property type="match status" value="1"/>
</dbReference>
<dbReference type="EMBL" id="JAAAPU010000014">
    <property type="protein sequence ID" value="KAF4207931.1"/>
    <property type="molecule type" value="Genomic_DNA"/>
</dbReference>
<feature type="domain" description="DUF4246" evidence="2">
    <location>
        <begin position="89"/>
        <end position="517"/>
    </location>
</feature>
<comment type="caution">
    <text evidence="4">The sequence shown here is derived from an EMBL/GenBank/DDBJ whole genome shotgun (WGS) entry which is preliminary data.</text>
</comment>
<evidence type="ECO:0000313" key="4">
    <source>
        <dbReference type="EMBL" id="KAF4207931.1"/>
    </source>
</evidence>
<dbReference type="InterPro" id="IPR049192">
    <property type="entry name" value="DUF4246_C"/>
</dbReference>
<dbReference type="InterPro" id="IPR025340">
    <property type="entry name" value="DUF4246"/>
</dbReference>
<organism evidence="4 5">
    <name type="scientific">Aspergillus lentulus</name>
    <dbReference type="NCBI Taxonomy" id="293939"/>
    <lineage>
        <taxon>Eukaryota</taxon>
        <taxon>Fungi</taxon>
        <taxon>Dikarya</taxon>
        <taxon>Ascomycota</taxon>
        <taxon>Pezizomycotina</taxon>
        <taxon>Eurotiomycetes</taxon>
        <taxon>Eurotiomycetidae</taxon>
        <taxon>Eurotiales</taxon>
        <taxon>Aspergillaceae</taxon>
        <taxon>Aspergillus</taxon>
        <taxon>Aspergillus subgen. Fumigati</taxon>
    </lineage>
</organism>
<reference evidence="4" key="1">
    <citation type="journal article" date="2020" name="bioRxiv">
        <title>Genomic and phenotypic heterogeneity of clinical isolates of the human pathogens Aspergillus fumigatus, Aspergillus lentulus and Aspergillus fumigatiaffinis.</title>
        <authorList>
            <person name="dos Santos R.A.C."/>
            <person name="Steenwyk J.L."/>
            <person name="Rivero-Menendez O."/>
            <person name="Mead M.E."/>
            <person name="Silva L.P."/>
            <person name="Bastos R.W."/>
            <person name="Alastruey-Izquierdo A."/>
            <person name="Goldman G.H."/>
            <person name="Rokas A."/>
        </authorList>
    </citation>
    <scope>NUCLEOTIDE SEQUENCE</scope>
    <source>
        <strain evidence="4">CNM-CM8927</strain>
    </source>
</reference>
<dbReference type="Pfam" id="PF14033">
    <property type="entry name" value="DUF4246"/>
    <property type="match status" value="1"/>
</dbReference>
<feature type="region of interest" description="Disordered" evidence="1">
    <location>
        <begin position="560"/>
        <end position="584"/>
    </location>
</feature>
<proteinExistence type="predicted"/>
<dbReference type="Proteomes" id="UP000649114">
    <property type="component" value="Unassembled WGS sequence"/>
</dbReference>
<feature type="domain" description="DUF4246" evidence="3">
    <location>
        <begin position="12"/>
        <end position="78"/>
    </location>
</feature>
<reference evidence="4" key="2">
    <citation type="submission" date="2020-04" db="EMBL/GenBank/DDBJ databases">
        <authorList>
            <person name="Santos R.A.C."/>
            <person name="Steenwyk J.L."/>
            <person name="Rivero-Menendez O."/>
            <person name="Mead M.E."/>
            <person name="Silva L.P."/>
            <person name="Bastos R.W."/>
            <person name="Alastruey-Izquierdo A."/>
            <person name="Goldman G.H."/>
            <person name="Rokas A."/>
        </authorList>
    </citation>
    <scope>NUCLEOTIDE SEQUENCE</scope>
    <source>
        <strain evidence="4">CNM-CM8927</strain>
    </source>
</reference>
<evidence type="ECO:0008006" key="6">
    <source>
        <dbReference type="Google" id="ProtNLM"/>
    </source>
</evidence>
<evidence type="ECO:0000259" key="3">
    <source>
        <dbReference type="Pfam" id="PF21666"/>
    </source>
</evidence>
<accession>A0AAN5YUP5</accession>
<gene>
    <name evidence="4" type="ORF">CNMCM8927_001821</name>
</gene>
<evidence type="ECO:0000256" key="1">
    <source>
        <dbReference type="SAM" id="MobiDB-lite"/>
    </source>
</evidence>
<sequence length="584" mass="67688">MTMESGNTRFDLPGYSIPLNWSPGAPDMFPNALETSLAERLTTHREILMMRALNSITDKPDWEKKVFVEEITAKWRKEIMDSGEDITPTMMNWIIKEAQWKAKVFQDTKHVVAFDAGVVKSDTAIGEDLRQMLRDAVRPLEDVPEELKDYHPGSDDKVVDLVHPSLFPVVYGRTRILHRKLIGLEDFLNHVGEGKVLAVPPEEEATATVDRDWGSVHRPYSRKFQWLPCDVHFADNGECRIASYINNLHPKKHQPLYQVIEKILTQTIPLWNKTLTLVRDDYKRIPYDEVEYDEHPEPEPQPANEGDEYSDEYGQRYDEWQKREPIRRPEPDEFAPRVLEAEGQVNLREDFAQNGLQVIVKLANIELTPEKPEYEGGSWHVEGQLNEHICASAIYYYDSENITDSRLAFRQRANTEEVSSISYEQSRHEFLQEIFGLDNEAAWNEGNVTQVIGSVDTRQGRLLTFPNSLQHQVSPFALADRTKPGHRKILAFFLIDPHLSIISSANVPPQQEDWWKERQEVVGKLLSERLPAELQNMVNEDLEATPITLEEAKRYRRELMEERSNKSQEQNRDFEMGEFNLCEH</sequence>
<dbReference type="PANTHER" id="PTHR33119:SF1">
    <property type="entry name" value="FE2OG DIOXYGENASE DOMAIN-CONTAINING PROTEIN"/>
    <property type="match status" value="1"/>
</dbReference>
<evidence type="ECO:0000313" key="5">
    <source>
        <dbReference type="Proteomes" id="UP000649114"/>
    </source>
</evidence>
<feature type="compositionally biased region" description="Basic and acidic residues" evidence="1">
    <location>
        <begin position="288"/>
        <end position="298"/>
    </location>
</feature>
<dbReference type="InterPro" id="IPR049207">
    <property type="entry name" value="DUF4246_N"/>
</dbReference>
<evidence type="ECO:0000259" key="2">
    <source>
        <dbReference type="Pfam" id="PF14033"/>
    </source>
</evidence>
<feature type="region of interest" description="Disordered" evidence="1">
    <location>
        <begin position="288"/>
        <end position="310"/>
    </location>
</feature>
<dbReference type="AlphaFoldDB" id="A0AAN5YUP5"/>
<dbReference type="Pfam" id="PF21666">
    <property type="entry name" value="DUF4246_N"/>
    <property type="match status" value="1"/>
</dbReference>
<protein>
    <recommendedName>
        <fullName evidence="6">Duf1665 domain containing protein</fullName>
    </recommendedName>
</protein>
<name>A0AAN5YUP5_ASPLE</name>